<feature type="region of interest" description="Disordered" evidence="1">
    <location>
        <begin position="341"/>
        <end position="360"/>
    </location>
</feature>
<accession>A0A835Z0E6</accession>
<feature type="compositionally biased region" description="Low complexity" evidence="1">
    <location>
        <begin position="75"/>
        <end position="85"/>
    </location>
</feature>
<organism evidence="2 3">
    <name type="scientific">Tribonema minus</name>
    <dbReference type="NCBI Taxonomy" id="303371"/>
    <lineage>
        <taxon>Eukaryota</taxon>
        <taxon>Sar</taxon>
        <taxon>Stramenopiles</taxon>
        <taxon>Ochrophyta</taxon>
        <taxon>PX clade</taxon>
        <taxon>Xanthophyceae</taxon>
        <taxon>Tribonematales</taxon>
        <taxon>Tribonemataceae</taxon>
        <taxon>Tribonema</taxon>
    </lineage>
</organism>
<feature type="compositionally biased region" description="Pro residues" evidence="1">
    <location>
        <begin position="91"/>
        <end position="105"/>
    </location>
</feature>
<sequence>MSRTQRALSAGDDAPAGAWHQRHHSTAAAAAAAAEAGAAADAAEAAAAAAAHRGALSLDVELAHSWSDTQRHWRSAPPSAASSADARSHPRAPPPSAPAAPPHPHLSPLLTAALPPAQLELATATTSSASPTSPPPSAADVSAASAFKLPSGLVEGDVSEESAQVPQAFDHRHSIRRGGRRSKERHRQRLAVWEAIAAVTGEYPVRKQPYQEQAWVRIWGLTDATPEYVLTLVERACGEGKAPLRVHVDARCAAAVVLMPSKTQAARLRFRLNKWTSAQGGCGPHAGPCEPPPGAASAVAAAGGGGSGGIASAAPAVLSNGAGPSWMPPPPTMAGWRHGVSSGSGGGGGGGSHFGDGIDG</sequence>
<comment type="caution">
    <text evidence="2">The sequence shown here is derived from an EMBL/GenBank/DDBJ whole genome shotgun (WGS) entry which is preliminary data.</text>
</comment>
<evidence type="ECO:0000313" key="2">
    <source>
        <dbReference type="EMBL" id="KAG5185192.1"/>
    </source>
</evidence>
<gene>
    <name evidence="2" type="ORF">JKP88DRAFT_268395</name>
</gene>
<dbReference type="EMBL" id="JAFCMP010000139">
    <property type="protein sequence ID" value="KAG5185192.1"/>
    <property type="molecule type" value="Genomic_DNA"/>
</dbReference>
<dbReference type="Proteomes" id="UP000664859">
    <property type="component" value="Unassembled WGS sequence"/>
</dbReference>
<feature type="region of interest" description="Disordered" evidence="1">
    <location>
        <begin position="69"/>
        <end position="109"/>
    </location>
</feature>
<dbReference type="AlphaFoldDB" id="A0A835Z0E6"/>
<feature type="region of interest" description="Disordered" evidence="1">
    <location>
        <begin position="155"/>
        <end position="186"/>
    </location>
</feature>
<feature type="region of interest" description="Disordered" evidence="1">
    <location>
        <begin position="1"/>
        <end position="26"/>
    </location>
</feature>
<protein>
    <submittedName>
        <fullName evidence="2">Uncharacterized protein</fullName>
    </submittedName>
</protein>
<reference evidence="2" key="1">
    <citation type="submission" date="2021-02" db="EMBL/GenBank/DDBJ databases">
        <title>First Annotated Genome of the Yellow-green Alga Tribonema minus.</title>
        <authorList>
            <person name="Mahan K.M."/>
        </authorList>
    </citation>
    <scope>NUCLEOTIDE SEQUENCE</scope>
    <source>
        <strain evidence="2">UTEX B ZZ1240</strain>
    </source>
</reference>
<keyword evidence="3" id="KW-1185">Reference proteome</keyword>
<evidence type="ECO:0000313" key="3">
    <source>
        <dbReference type="Proteomes" id="UP000664859"/>
    </source>
</evidence>
<feature type="compositionally biased region" description="Gly residues" evidence="1">
    <location>
        <begin position="342"/>
        <end position="354"/>
    </location>
</feature>
<feature type="region of interest" description="Disordered" evidence="1">
    <location>
        <begin position="123"/>
        <end position="142"/>
    </location>
</feature>
<name>A0A835Z0E6_9STRA</name>
<feature type="region of interest" description="Disordered" evidence="1">
    <location>
        <begin position="283"/>
        <end position="302"/>
    </location>
</feature>
<evidence type="ECO:0000256" key="1">
    <source>
        <dbReference type="SAM" id="MobiDB-lite"/>
    </source>
</evidence>
<feature type="compositionally biased region" description="Basic residues" evidence="1">
    <location>
        <begin position="173"/>
        <end position="186"/>
    </location>
</feature>
<proteinExistence type="predicted"/>